<keyword evidence="3" id="KW-1185">Reference proteome</keyword>
<dbReference type="AlphaFoldDB" id="A0AAD5C5G1"/>
<evidence type="ECO:0000313" key="3">
    <source>
        <dbReference type="Proteomes" id="UP001206925"/>
    </source>
</evidence>
<dbReference type="Gene3D" id="1.10.287.2250">
    <property type="match status" value="1"/>
</dbReference>
<sequence length="139" mass="15861">MTLVWKKSTLNNILINRRLWSKGSTVVFSAAGSNGWRSEDELKEMFESWATKMGKSYETLEEKEKRFKIFRDALKHVELHNSTGDPSCKLALNKFADQTTDEVRRRLCGGNPLRPVIIGYYLPKRSVSLPPNINQTVSG</sequence>
<dbReference type="SUPFAM" id="SSF54001">
    <property type="entry name" value="Cysteine proteinases"/>
    <property type="match status" value="1"/>
</dbReference>
<dbReference type="Pfam" id="PF08246">
    <property type="entry name" value="Inhibitor_I29"/>
    <property type="match status" value="1"/>
</dbReference>
<dbReference type="InterPro" id="IPR013201">
    <property type="entry name" value="Prot_inhib_I29"/>
</dbReference>
<feature type="domain" description="Cathepsin propeptide inhibitor" evidence="1">
    <location>
        <begin position="46"/>
        <end position="103"/>
    </location>
</feature>
<protein>
    <recommendedName>
        <fullName evidence="1">Cathepsin propeptide inhibitor domain-containing protein</fullName>
    </recommendedName>
</protein>
<dbReference type="EMBL" id="JAMZMK010009446">
    <property type="protein sequence ID" value="KAI7735706.1"/>
    <property type="molecule type" value="Genomic_DNA"/>
</dbReference>
<organism evidence="2 3">
    <name type="scientific">Ambrosia artemisiifolia</name>
    <name type="common">Common ragweed</name>
    <dbReference type="NCBI Taxonomy" id="4212"/>
    <lineage>
        <taxon>Eukaryota</taxon>
        <taxon>Viridiplantae</taxon>
        <taxon>Streptophyta</taxon>
        <taxon>Embryophyta</taxon>
        <taxon>Tracheophyta</taxon>
        <taxon>Spermatophyta</taxon>
        <taxon>Magnoliopsida</taxon>
        <taxon>eudicotyledons</taxon>
        <taxon>Gunneridae</taxon>
        <taxon>Pentapetalae</taxon>
        <taxon>asterids</taxon>
        <taxon>campanulids</taxon>
        <taxon>Asterales</taxon>
        <taxon>Asteraceae</taxon>
        <taxon>Asteroideae</taxon>
        <taxon>Heliantheae alliance</taxon>
        <taxon>Heliantheae</taxon>
        <taxon>Ambrosia</taxon>
    </lineage>
</organism>
<name>A0AAD5C5G1_AMBAR</name>
<dbReference type="SMART" id="SM00848">
    <property type="entry name" value="Inhibitor_I29"/>
    <property type="match status" value="1"/>
</dbReference>
<evidence type="ECO:0000259" key="1">
    <source>
        <dbReference type="SMART" id="SM00848"/>
    </source>
</evidence>
<dbReference type="Proteomes" id="UP001206925">
    <property type="component" value="Unassembled WGS sequence"/>
</dbReference>
<proteinExistence type="predicted"/>
<comment type="caution">
    <text evidence="2">The sequence shown here is derived from an EMBL/GenBank/DDBJ whole genome shotgun (WGS) entry which is preliminary data.</text>
</comment>
<reference evidence="2" key="1">
    <citation type="submission" date="2022-06" db="EMBL/GenBank/DDBJ databases">
        <title>Uncovering the hologenomic basis of an extraordinary plant invasion.</title>
        <authorList>
            <person name="Bieker V.C."/>
            <person name="Martin M.D."/>
            <person name="Gilbert T."/>
            <person name="Hodgins K."/>
            <person name="Battlay P."/>
            <person name="Petersen B."/>
            <person name="Wilson J."/>
        </authorList>
    </citation>
    <scope>NUCLEOTIDE SEQUENCE</scope>
    <source>
        <strain evidence="2">AA19_3_7</strain>
        <tissue evidence="2">Leaf</tissue>
    </source>
</reference>
<evidence type="ECO:0000313" key="2">
    <source>
        <dbReference type="EMBL" id="KAI7735706.1"/>
    </source>
</evidence>
<gene>
    <name evidence="2" type="ORF">M8C21_010870</name>
</gene>
<accession>A0AAD5C5G1</accession>
<dbReference type="InterPro" id="IPR038765">
    <property type="entry name" value="Papain-like_cys_pep_sf"/>
</dbReference>